<dbReference type="GO" id="GO:0055085">
    <property type="term" value="P:transmembrane transport"/>
    <property type="evidence" value="ECO:0007669"/>
    <property type="project" value="InterPro"/>
</dbReference>
<dbReference type="PANTHER" id="PTHR33446">
    <property type="entry name" value="PROTEIN TONB-RELATED"/>
    <property type="match status" value="1"/>
</dbReference>
<keyword evidence="4" id="KW-1185">Reference proteome</keyword>
<dbReference type="Pfam" id="PF03544">
    <property type="entry name" value="TonB_C"/>
    <property type="match status" value="1"/>
</dbReference>
<dbReference type="PROSITE" id="PS52015">
    <property type="entry name" value="TONB_CTD"/>
    <property type="match status" value="1"/>
</dbReference>
<name>A0A9W6LNL1_9FUSO</name>
<reference evidence="3" key="1">
    <citation type="submission" date="2022-12" db="EMBL/GenBank/DDBJ databases">
        <title>Reference genome sequencing for broad-spectrum identification of bacterial and archaeal isolates by mass spectrometry.</title>
        <authorList>
            <person name="Sekiguchi Y."/>
            <person name="Tourlousse D.M."/>
        </authorList>
    </citation>
    <scope>NUCLEOTIDE SEQUENCE</scope>
    <source>
        <strain evidence="3">10succ1</strain>
    </source>
</reference>
<dbReference type="InterPro" id="IPR051045">
    <property type="entry name" value="TonB-dependent_transducer"/>
</dbReference>
<dbReference type="Proteomes" id="UP001144471">
    <property type="component" value="Unassembled WGS sequence"/>
</dbReference>
<feature type="region of interest" description="Disordered" evidence="1">
    <location>
        <begin position="40"/>
        <end position="173"/>
    </location>
</feature>
<dbReference type="EMBL" id="BSDY01000012">
    <property type="protein sequence ID" value="GLI57004.1"/>
    <property type="molecule type" value="Genomic_DNA"/>
</dbReference>
<dbReference type="Gene3D" id="3.30.1150.10">
    <property type="match status" value="1"/>
</dbReference>
<feature type="domain" description="TonB C-terminal" evidence="2">
    <location>
        <begin position="190"/>
        <end position="284"/>
    </location>
</feature>
<dbReference type="AlphaFoldDB" id="A0A9W6LNL1"/>
<evidence type="ECO:0000313" key="3">
    <source>
        <dbReference type="EMBL" id="GLI57004.1"/>
    </source>
</evidence>
<evidence type="ECO:0000259" key="2">
    <source>
        <dbReference type="PROSITE" id="PS52015"/>
    </source>
</evidence>
<dbReference type="InterPro" id="IPR037682">
    <property type="entry name" value="TonB_C"/>
</dbReference>
<proteinExistence type="predicted"/>
<accession>A0A9W6LNL1</accession>
<dbReference type="GO" id="GO:0098797">
    <property type="term" value="C:plasma membrane protein complex"/>
    <property type="evidence" value="ECO:0007669"/>
    <property type="project" value="TreeGrafter"/>
</dbReference>
<dbReference type="PANTHER" id="PTHR33446:SF2">
    <property type="entry name" value="PROTEIN TONB"/>
    <property type="match status" value="1"/>
</dbReference>
<gene>
    <name evidence="3" type="ORF">PM10SUCC1_25180</name>
</gene>
<feature type="compositionally biased region" description="Basic and acidic residues" evidence="1">
    <location>
        <begin position="51"/>
        <end position="119"/>
    </location>
</feature>
<dbReference type="SUPFAM" id="SSF74653">
    <property type="entry name" value="TolA/TonB C-terminal domain"/>
    <property type="match status" value="1"/>
</dbReference>
<comment type="caution">
    <text evidence="3">The sequence shown here is derived from an EMBL/GenBank/DDBJ whole genome shotgun (WGS) entry which is preliminary data.</text>
</comment>
<dbReference type="GO" id="GO:0031992">
    <property type="term" value="F:energy transducer activity"/>
    <property type="evidence" value="ECO:0007669"/>
    <property type="project" value="TreeGrafter"/>
</dbReference>
<evidence type="ECO:0000313" key="4">
    <source>
        <dbReference type="Proteomes" id="UP001144471"/>
    </source>
</evidence>
<organism evidence="3 4">
    <name type="scientific">Propionigenium maris DSM 9537</name>
    <dbReference type="NCBI Taxonomy" id="1123000"/>
    <lineage>
        <taxon>Bacteria</taxon>
        <taxon>Fusobacteriati</taxon>
        <taxon>Fusobacteriota</taxon>
        <taxon>Fusobacteriia</taxon>
        <taxon>Fusobacteriales</taxon>
        <taxon>Fusobacteriaceae</taxon>
        <taxon>Propionigenium</taxon>
    </lineage>
</organism>
<evidence type="ECO:0000256" key="1">
    <source>
        <dbReference type="SAM" id="MobiDB-lite"/>
    </source>
</evidence>
<dbReference type="RefSeq" id="WP_281836432.1">
    <property type="nucleotide sequence ID" value="NZ_BSDY01000012.1"/>
</dbReference>
<protein>
    <recommendedName>
        <fullName evidence="2">TonB C-terminal domain-containing protein</fullName>
    </recommendedName>
</protein>
<sequence>MIRELVVSCIIHLMVVAFVMRMPQTPPQKIGRVGERIEVRMTSSKAGTPSEAKKGSGSEDQKKRVEKKTEIKKEEKREEKKVEKKVPEKKVERKPVEKPKKKAERVEKKPEEKSEEKPEVVAASEAAEEITKDASEEAAADNPKVTEESEEAVEGTGDKDLTAGSADGNDLDEGLVRLSDGSLSAKHQGVKGLSYGIISNPEPTYPSVAKRLGFKGDMVVRVVMQFDSNGNLEDFRFVDERDKFGFANEVEKILKNWRLTPIEYKGQLVNMKFHKSFRFSIENS</sequence>